<dbReference type="FunFam" id="1.20.1000.10:FF:000001">
    <property type="entry name" value="Guanylate binding protein 1"/>
    <property type="match status" value="1"/>
</dbReference>
<dbReference type="GO" id="GO:0005525">
    <property type="term" value="F:GTP binding"/>
    <property type="evidence" value="ECO:0007669"/>
    <property type="project" value="UniProtKB-KW"/>
</dbReference>
<dbReference type="InterPro" id="IPR036543">
    <property type="entry name" value="Guanylate-bd_C_sf"/>
</dbReference>
<keyword evidence="7" id="KW-0175">Coiled coil</keyword>
<keyword evidence="5" id="KW-0342">GTP-binding</keyword>
<dbReference type="SUPFAM" id="SSF52540">
    <property type="entry name" value="P-loop containing nucleoside triphosphate hydrolases"/>
    <property type="match status" value="1"/>
</dbReference>
<dbReference type="Pfam" id="PF02841">
    <property type="entry name" value="GBP_C"/>
    <property type="match status" value="1"/>
</dbReference>
<keyword evidence="4" id="KW-0391">Immunity</keyword>
<sequence>MRALIFLVENRKEQLMLNSEALRFLEKTSQPLVVVAIVGLCHTGKSYLMNHLAGQNSGFPLESTVRSQTKGIWMWCLPHPTKPNHTLVLLDTEGLGDVEKGDTKNDSRIFALAVLLSSTFVYNSMGTINHQALEQLHYVTELTQLIRAKSSPRPDEVEDSTEFKLDGHDITEDEYLVNALMLIPGTNPQTQKFNMLRECIRYFFPVHKYFVFDWPTSDEKLLYKLEKVTENQFSYILTNAKTKTLRSGIIVTGNHEFLTHVDAINSGIVPYLENAMMTLAQSENSASVQKAAYHFNEHLAQQVSLPTDTLQEPLDVHTACKREAIAVLMELSFKDDNQELQKRLVDTIERKKEDFVLQNEEASLTYCQAELKKISEPLTESISRGMFSVPGGHSLYLEVKMKVEQAYQLLPRTEVRANEVLQAFLQSQAATEKSILQSVKALTGEKTIAGTRKKAVKKELELLRQKQKEQEEAMKTQERSFWEHIAQLKKKWEVERENFLRESEKMLQHKLKVSLFKWKYEVLTKEINRLNVRIKENENNQPLKTTWLIYVVCTVLFVALLKLVH</sequence>
<dbReference type="Ensembl" id="ENSCCNT00000037311.1">
    <property type="protein sequence ID" value="ENSCCNP00000029600.1"/>
    <property type="gene ID" value="ENSCCNG00000028353.1"/>
</dbReference>
<dbReference type="InterPro" id="IPR027417">
    <property type="entry name" value="P-loop_NTPase"/>
</dbReference>
<dbReference type="SUPFAM" id="SSF48340">
    <property type="entry name" value="Interferon-induced guanylate-binding protein 1 (GBP1), C-terminal domain"/>
    <property type="match status" value="1"/>
</dbReference>
<name>A0A8C0ZYE6_CASCN</name>
<keyword evidence="8" id="KW-0812">Transmembrane</keyword>
<feature type="domain" description="GB1/RHD3-type G" evidence="9">
    <location>
        <begin position="29"/>
        <end position="250"/>
    </location>
</feature>
<feature type="coiled-coil region" evidence="7">
    <location>
        <begin position="453"/>
        <end position="480"/>
    </location>
</feature>
<dbReference type="AlphaFoldDB" id="A0A8C0ZYE6"/>
<keyword evidence="3" id="KW-0378">Hydrolase</keyword>
<evidence type="ECO:0000259" key="9">
    <source>
        <dbReference type="PROSITE" id="PS51715"/>
    </source>
</evidence>
<evidence type="ECO:0000256" key="6">
    <source>
        <dbReference type="PROSITE-ProRule" id="PRU01052"/>
    </source>
</evidence>
<keyword evidence="8" id="KW-0472">Membrane</keyword>
<evidence type="ECO:0000256" key="5">
    <source>
        <dbReference type="ARBA" id="ARBA00023134"/>
    </source>
</evidence>
<organism evidence="10">
    <name type="scientific">Castor canadensis</name>
    <name type="common">American beaver</name>
    <dbReference type="NCBI Taxonomy" id="51338"/>
    <lineage>
        <taxon>Eukaryota</taxon>
        <taxon>Metazoa</taxon>
        <taxon>Chordata</taxon>
        <taxon>Craniata</taxon>
        <taxon>Vertebrata</taxon>
        <taxon>Euteleostomi</taxon>
        <taxon>Mammalia</taxon>
        <taxon>Eutheria</taxon>
        <taxon>Euarchontoglires</taxon>
        <taxon>Glires</taxon>
        <taxon>Rodentia</taxon>
        <taxon>Castorimorpha</taxon>
        <taxon>Castoridae</taxon>
        <taxon>Castor</taxon>
    </lineage>
</organism>
<keyword evidence="8" id="KW-1133">Transmembrane helix</keyword>
<protein>
    <recommendedName>
        <fullName evidence="9">GB1/RHD3-type G domain-containing protein</fullName>
    </recommendedName>
</protein>
<dbReference type="PROSITE" id="PS51715">
    <property type="entry name" value="G_GB1_RHD3"/>
    <property type="match status" value="1"/>
</dbReference>
<accession>A0A8C0ZYE6</accession>
<evidence type="ECO:0000256" key="3">
    <source>
        <dbReference type="ARBA" id="ARBA00022801"/>
    </source>
</evidence>
<evidence type="ECO:0000256" key="4">
    <source>
        <dbReference type="ARBA" id="ARBA00022859"/>
    </source>
</evidence>
<dbReference type="InterPro" id="IPR037684">
    <property type="entry name" value="GBP_C"/>
</dbReference>
<proteinExistence type="inferred from homology"/>
<dbReference type="Gene3D" id="1.20.1000.10">
    <property type="entry name" value="Guanylate-binding protein, C-terminal domain"/>
    <property type="match status" value="1"/>
</dbReference>
<dbReference type="GO" id="GO:0003924">
    <property type="term" value="F:GTPase activity"/>
    <property type="evidence" value="ECO:0007669"/>
    <property type="project" value="InterPro"/>
</dbReference>
<feature type="transmembrane region" description="Helical" evidence="8">
    <location>
        <begin position="547"/>
        <end position="564"/>
    </location>
</feature>
<dbReference type="CDD" id="cd16269">
    <property type="entry name" value="GBP_C"/>
    <property type="match status" value="1"/>
</dbReference>
<comment type="similarity">
    <text evidence="6">Belongs to the TRAFAC class dynamin-like GTPase superfamily. GB1/RHD3 GTPase family.</text>
</comment>
<dbReference type="Gene3D" id="3.40.50.300">
    <property type="entry name" value="P-loop containing nucleotide triphosphate hydrolases"/>
    <property type="match status" value="1"/>
</dbReference>
<keyword evidence="2" id="KW-0547">Nucleotide-binding</keyword>
<dbReference type="GO" id="GO:0071346">
    <property type="term" value="P:cellular response to type II interferon"/>
    <property type="evidence" value="ECO:0007669"/>
    <property type="project" value="UniProtKB-ARBA"/>
</dbReference>
<evidence type="ECO:0000256" key="1">
    <source>
        <dbReference type="ARBA" id="ARBA00022588"/>
    </source>
</evidence>
<dbReference type="CDD" id="cd01851">
    <property type="entry name" value="GBP"/>
    <property type="match status" value="1"/>
</dbReference>
<dbReference type="Pfam" id="PF02263">
    <property type="entry name" value="GBP"/>
    <property type="match status" value="1"/>
</dbReference>
<dbReference type="InterPro" id="IPR030386">
    <property type="entry name" value="G_GB1_RHD3_dom"/>
</dbReference>
<evidence type="ECO:0000256" key="8">
    <source>
        <dbReference type="SAM" id="Phobius"/>
    </source>
</evidence>
<dbReference type="InterPro" id="IPR003191">
    <property type="entry name" value="Guanylate-bd/ATL_C"/>
</dbReference>
<evidence type="ECO:0000313" key="10">
    <source>
        <dbReference type="Ensembl" id="ENSCCNP00000029600.1"/>
    </source>
</evidence>
<dbReference type="PANTHER" id="PTHR10751">
    <property type="entry name" value="GUANYLATE BINDING PROTEIN"/>
    <property type="match status" value="1"/>
</dbReference>
<dbReference type="InterPro" id="IPR015894">
    <property type="entry name" value="Guanylate-bd_N"/>
</dbReference>
<keyword evidence="1" id="KW-0399">Innate immunity</keyword>
<evidence type="ECO:0000256" key="7">
    <source>
        <dbReference type="SAM" id="Coils"/>
    </source>
</evidence>
<evidence type="ECO:0000256" key="2">
    <source>
        <dbReference type="ARBA" id="ARBA00022741"/>
    </source>
</evidence>
<reference evidence="10" key="1">
    <citation type="submission" date="2023-09" db="UniProtKB">
        <authorList>
            <consortium name="Ensembl"/>
        </authorList>
    </citation>
    <scope>IDENTIFICATION</scope>
</reference>